<dbReference type="InterPro" id="IPR006076">
    <property type="entry name" value="FAD-dep_OxRdtase"/>
</dbReference>
<dbReference type="PANTHER" id="PTHR13847">
    <property type="entry name" value="SARCOSINE DEHYDROGENASE-RELATED"/>
    <property type="match status" value="1"/>
</dbReference>
<dbReference type="Pfam" id="PF01266">
    <property type="entry name" value="DAO"/>
    <property type="match status" value="1"/>
</dbReference>
<dbReference type="SUPFAM" id="SSF51905">
    <property type="entry name" value="FAD/NAD(P)-binding domain"/>
    <property type="match status" value="1"/>
</dbReference>
<dbReference type="GO" id="GO:0016491">
    <property type="term" value="F:oxidoreductase activity"/>
    <property type="evidence" value="ECO:0007669"/>
    <property type="project" value="UniProtKB-KW"/>
</dbReference>
<keyword evidence="1 3" id="KW-0560">Oxidoreductase</keyword>
<dbReference type="InterPro" id="IPR036188">
    <property type="entry name" value="FAD/NAD-bd_sf"/>
</dbReference>
<evidence type="ECO:0000259" key="2">
    <source>
        <dbReference type="Pfam" id="PF01266"/>
    </source>
</evidence>
<evidence type="ECO:0000313" key="4">
    <source>
        <dbReference type="Proteomes" id="UP001596353"/>
    </source>
</evidence>
<gene>
    <name evidence="3" type="ORF">ACFQFQ_22550</name>
</gene>
<sequence>MAFQSIWADTGPAAPTFALLDDSLRCDVLVIGGGFQGLSAALHLAEAGTDVVLVEAQEPGFGASGRNGGQVIPGLKDDPDTLDRLWGPEATAFAGGTADTLFALVARLGIDCDAVQGAGFRPETAMCICLSCRRACGNGRRVAWPPTGWTLRRWHR</sequence>
<comment type="caution">
    <text evidence="3">The sequence shown here is derived from an EMBL/GenBank/DDBJ whole genome shotgun (WGS) entry which is preliminary data.</text>
</comment>
<dbReference type="Gene3D" id="3.50.50.60">
    <property type="entry name" value="FAD/NAD(P)-binding domain"/>
    <property type="match status" value="1"/>
</dbReference>
<protein>
    <submittedName>
        <fullName evidence="3">NAD(P)/FAD-dependent oxidoreductase</fullName>
        <ecNumber evidence="3">1.-.-.-</ecNumber>
    </submittedName>
</protein>
<feature type="domain" description="FAD dependent oxidoreductase" evidence="2">
    <location>
        <begin position="27"/>
        <end position="116"/>
    </location>
</feature>
<dbReference type="EC" id="1.-.-.-" evidence="3"/>
<reference evidence="4" key="1">
    <citation type="journal article" date="2019" name="Int. J. Syst. Evol. Microbiol.">
        <title>The Global Catalogue of Microorganisms (GCM) 10K type strain sequencing project: providing services to taxonomists for standard genome sequencing and annotation.</title>
        <authorList>
            <consortium name="The Broad Institute Genomics Platform"/>
            <consortium name="The Broad Institute Genome Sequencing Center for Infectious Disease"/>
            <person name="Wu L."/>
            <person name="Ma J."/>
        </authorList>
    </citation>
    <scope>NUCLEOTIDE SEQUENCE [LARGE SCALE GENOMIC DNA]</scope>
    <source>
        <strain evidence="4">CCUG 66188</strain>
    </source>
</reference>
<proteinExistence type="predicted"/>
<dbReference type="EMBL" id="JBHSWG010000003">
    <property type="protein sequence ID" value="MFC6761615.1"/>
    <property type="molecule type" value="Genomic_DNA"/>
</dbReference>
<name>A0ABW2B7B0_9RHOB</name>
<dbReference type="Proteomes" id="UP001596353">
    <property type="component" value="Unassembled WGS sequence"/>
</dbReference>
<dbReference type="PANTHER" id="PTHR13847:SF281">
    <property type="entry name" value="FAD DEPENDENT OXIDOREDUCTASE DOMAIN-CONTAINING PROTEIN"/>
    <property type="match status" value="1"/>
</dbReference>
<keyword evidence="4" id="KW-1185">Reference proteome</keyword>
<accession>A0ABW2B7B0</accession>
<evidence type="ECO:0000256" key="1">
    <source>
        <dbReference type="ARBA" id="ARBA00023002"/>
    </source>
</evidence>
<organism evidence="3 4">
    <name type="scientific">Sulfitobacter porphyrae</name>
    <dbReference type="NCBI Taxonomy" id="1246864"/>
    <lineage>
        <taxon>Bacteria</taxon>
        <taxon>Pseudomonadati</taxon>
        <taxon>Pseudomonadota</taxon>
        <taxon>Alphaproteobacteria</taxon>
        <taxon>Rhodobacterales</taxon>
        <taxon>Roseobacteraceae</taxon>
        <taxon>Sulfitobacter</taxon>
    </lineage>
</organism>
<evidence type="ECO:0000313" key="3">
    <source>
        <dbReference type="EMBL" id="MFC6761615.1"/>
    </source>
</evidence>